<dbReference type="InterPro" id="IPR036047">
    <property type="entry name" value="F-box-like_dom_sf"/>
</dbReference>
<gene>
    <name evidence="2" type="ORF">NLJ89_g885</name>
</gene>
<comment type="caution">
    <text evidence="2">The sequence shown here is derived from an EMBL/GenBank/DDBJ whole genome shotgun (WGS) entry which is preliminary data.</text>
</comment>
<evidence type="ECO:0000313" key="2">
    <source>
        <dbReference type="EMBL" id="KAJ3516819.1"/>
    </source>
</evidence>
<dbReference type="EMBL" id="JANKHO010000041">
    <property type="protein sequence ID" value="KAJ3516819.1"/>
    <property type="molecule type" value="Genomic_DNA"/>
</dbReference>
<organism evidence="2 3">
    <name type="scientific">Agrocybe chaxingu</name>
    <dbReference type="NCBI Taxonomy" id="84603"/>
    <lineage>
        <taxon>Eukaryota</taxon>
        <taxon>Fungi</taxon>
        <taxon>Dikarya</taxon>
        <taxon>Basidiomycota</taxon>
        <taxon>Agaricomycotina</taxon>
        <taxon>Agaricomycetes</taxon>
        <taxon>Agaricomycetidae</taxon>
        <taxon>Agaricales</taxon>
        <taxon>Agaricineae</taxon>
        <taxon>Strophariaceae</taxon>
        <taxon>Agrocybe</taxon>
    </lineage>
</organism>
<dbReference type="AlphaFoldDB" id="A0A9W8TE74"/>
<proteinExistence type="predicted"/>
<dbReference type="PROSITE" id="PS50181">
    <property type="entry name" value="FBOX"/>
    <property type="match status" value="1"/>
</dbReference>
<dbReference type="InterPro" id="IPR001810">
    <property type="entry name" value="F-box_dom"/>
</dbReference>
<accession>A0A9W8TE74</accession>
<reference evidence="2" key="1">
    <citation type="submission" date="2022-07" db="EMBL/GenBank/DDBJ databases">
        <title>Genome Sequence of Agrocybe chaxingu.</title>
        <authorList>
            <person name="Buettner E."/>
        </authorList>
    </citation>
    <scope>NUCLEOTIDE SEQUENCE</scope>
    <source>
        <strain evidence="2">MP-N11</strain>
    </source>
</reference>
<feature type="domain" description="F-box" evidence="1">
    <location>
        <begin position="84"/>
        <end position="133"/>
    </location>
</feature>
<dbReference type="Proteomes" id="UP001148786">
    <property type="component" value="Unassembled WGS sequence"/>
</dbReference>
<protein>
    <recommendedName>
        <fullName evidence="1">F-box domain-containing protein</fullName>
    </recommendedName>
</protein>
<dbReference type="OrthoDB" id="2823912at2759"/>
<sequence>MSSIESDEFANLVNLADEFCDLDRSLFPFRGMDANEVRKTYGLYPHWFEGEIIRPDYRGNYVANHIYRQLKVQYKNLEPRFHDLTWMFDLPTELIYEIFERLHPFDLYTFIRTTKDIRAFLLSRRASGVWAGSFARHPDIPSCPLDVSYPKWVSLMFGPSSVIYPYPHDYQEAPQYLKSDVVERSLQMREHLDAIAASVPGAKERYEEFKLVTSRTIRGKLPWLSLDMTVETWTAWKTAYGGCWTTIRSKDVTKGWFIELVTKRKDLVPGFLKRYRSTVDAVNRQYLPDAERLSRLDSIHNFIRHNSEELGEFPTEAATAELDHFVKGWLAIGKQRLCQILSRTRSSLELADEGALELATAVFSSDLLRQNDRMPESASALIGWADVGIHLSFLVDFAADLIKDEAEHLADLQFNERGYQAVQQILRLMKLDADRTRADAVDAQDERFTHNVQHPIEGEDWIVLDFASLLG</sequence>
<dbReference type="SUPFAM" id="SSF81383">
    <property type="entry name" value="F-box domain"/>
    <property type="match status" value="1"/>
</dbReference>
<evidence type="ECO:0000259" key="1">
    <source>
        <dbReference type="PROSITE" id="PS50181"/>
    </source>
</evidence>
<keyword evidence="3" id="KW-1185">Reference proteome</keyword>
<evidence type="ECO:0000313" key="3">
    <source>
        <dbReference type="Proteomes" id="UP001148786"/>
    </source>
</evidence>
<name>A0A9W8TE74_9AGAR</name>